<feature type="transmembrane region" description="Helical" evidence="1">
    <location>
        <begin position="6"/>
        <end position="27"/>
    </location>
</feature>
<name>A0A368P6W6_9FLAO</name>
<feature type="transmembrane region" description="Helical" evidence="1">
    <location>
        <begin position="77"/>
        <end position="96"/>
    </location>
</feature>
<dbReference type="EMBL" id="QPIG01000002">
    <property type="protein sequence ID" value="RCU57635.1"/>
    <property type="molecule type" value="Genomic_DNA"/>
</dbReference>
<sequence>MRQFLFDYYDILTKSFEIFAFIVGVFVYKKYKNTHVKYFIWFLAWVVIVEIVGAYPSYFKNLRLFHLIEGTLVEKNYWWYTLFWASAATVFYPWFLSRKYESLLLKRIIKACIYLYLLVLLFMVIPDYRNIFEIRPTYITILNVAIILISSVFYLFELLNSEKIINSFQSVYFYVAVILFLWWLITTPLNFFEVYSTDSDWDFVAIKWTIKLIANIFMYLGFAFALIKSKPE</sequence>
<keyword evidence="1" id="KW-1133">Transmembrane helix</keyword>
<keyword evidence="1" id="KW-0812">Transmembrane</keyword>
<evidence type="ECO:0000313" key="3">
    <source>
        <dbReference type="Proteomes" id="UP000252249"/>
    </source>
</evidence>
<dbReference type="AlphaFoldDB" id="A0A368P6W6"/>
<proteinExistence type="predicted"/>
<feature type="transmembrane region" description="Helical" evidence="1">
    <location>
        <begin position="168"/>
        <end position="185"/>
    </location>
</feature>
<keyword evidence="3" id="KW-1185">Reference proteome</keyword>
<feature type="transmembrane region" description="Helical" evidence="1">
    <location>
        <begin position="108"/>
        <end position="125"/>
    </location>
</feature>
<feature type="transmembrane region" description="Helical" evidence="1">
    <location>
        <begin position="205"/>
        <end position="227"/>
    </location>
</feature>
<feature type="transmembrane region" description="Helical" evidence="1">
    <location>
        <begin position="39"/>
        <end position="57"/>
    </location>
</feature>
<organism evidence="2 3">
    <name type="scientific">Oceanihabitans sediminis</name>
    <dbReference type="NCBI Taxonomy" id="1812012"/>
    <lineage>
        <taxon>Bacteria</taxon>
        <taxon>Pseudomonadati</taxon>
        <taxon>Bacteroidota</taxon>
        <taxon>Flavobacteriia</taxon>
        <taxon>Flavobacteriales</taxon>
        <taxon>Flavobacteriaceae</taxon>
        <taxon>Oceanihabitans</taxon>
    </lineage>
</organism>
<gene>
    <name evidence="2" type="ORF">DU428_07530</name>
</gene>
<evidence type="ECO:0000256" key="1">
    <source>
        <dbReference type="SAM" id="Phobius"/>
    </source>
</evidence>
<feature type="transmembrane region" description="Helical" evidence="1">
    <location>
        <begin position="137"/>
        <end position="156"/>
    </location>
</feature>
<keyword evidence="1" id="KW-0472">Membrane</keyword>
<protein>
    <submittedName>
        <fullName evidence="2">Uncharacterized protein</fullName>
    </submittedName>
</protein>
<comment type="caution">
    <text evidence="2">The sequence shown here is derived from an EMBL/GenBank/DDBJ whole genome shotgun (WGS) entry which is preliminary data.</text>
</comment>
<evidence type="ECO:0000313" key="2">
    <source>
        <dbReference type="EMBL" id="RCU57635.1"/>
    </source>
</evidence>
<dbReference type="Proteomes" id="UP000252249">
    <property type="component" value="Unassembled WGS sequence"/>
</dbReference>
<reference evidence="2 3" key="1">
    <citation type="submission" date="2018-07" db="EMBL/GenBank/DDBJ databases">
        <title>Oceanihabitans testaceum sp. nov., isolated from marine sediment.</title>
        <authorList>
            <person name="Li C.-M."/>
        </authorList>
    </citation>
    <scope>NUCLEOTIDE SEQUENCE [LARGE SCALE GENOMIC DNA]</scope>
    <source>
        <strain evidence="2 3">S9-10</strain>
    </source>
</reference>
<accession>A0A368P6W6</accession>